<feature type="domain" description="Sulfatase N-terminal" evidence="4">
    <location>
        <begin position="43"/>
        <end position="306"/>
    </location>
</feature>
<dbReference type="InterPro" id="IPR017850">
    <property type="entry name" value="Alkaline_phosphatase_core_sf"/>
</dbReference>
<dbReference type="Proteomes" id="UP000271010">
    <property type="component" value="Unassembled WGS sequence"/>
</dbReference>
<dbReference type="Pfam" id="PF00884">
    <property type="entry name" value="Sulfatase"/>
    <property type="match status" value="1"/>
</dbReference>
<protein>
    <submittedName>
        <fullName evidence="5">Sulfatase</fullName>
    </submittedName>
</protein>
<feature type="signal peptide" evidence="3">
    <location>
        <begin position="1"/>
        <end position="29"/>
    </location>
</feature>
<reference evidence="5 6" key="1">
    <citation type="submission" date="2018-11" db="EMBL/GenBank/DDBJ databases">
        <title>Rufibacter latericius sp. nov., isolated from water in Baiyang Lake.</title>
        <authorList>
            <person name="Yang Y."/>
        </authorList>
    </citation>
    <scope>NUCLEOTIDE SEQUENCE [LARGE SCALE GENOMIC DNA]</scope>
    <source>
        <strain evidence="5 6">MCC P1</strain>
    </source>
</reference>
<comment type="caution">
    <text evidence="5">The sequence shown here is derived from an EMBL/GenBank/DDBJ whole genome shotgun (WGS) entry which is preliminary data.</text>
</comment>
<keyword evidence="6" id="KW-1185">Reference proteome</keyword>
<name>A0A3M9N2L5_9BACT</name>
<gene>
    <name evidence="5" type="ORF">EFA69_06010</name>
</gene>
<proteinExistence type="inferred from homology"/>
<organism evidence="5 6">
    <name type="scientific">Rufibacter immobilis</name>
    <dbReference type="NCBI Taxonomy" id="1348778"/>
    <lineage>
        <taxon>Bacteria</taxon>
        <taxon>Pseudomonadati</taxon>
        <taxon>Bacteroidota</taxon>
        <taxon>Cytophagia</taxon>
        <taxon>Cytophagales</taxon>
        <taxon>Hymenobacteraceae</taxon>
        <taxon>Rufibacter</taxon>
    </lineage>
</organism>
<keyword evidence="2" id="KW-0378">Hydrolase</keyword>
<dbReference type="EMBL" id="RJJE01000003">
    <property type="protein sequence ID" value="RNI32052.1"/>
    <property type="molecule type" value="Genomic_DNA"/>
</dbReference>
<evidence type="ECO:0000256" key="2">
    <source>
        <dbReference type="ARBA" id="ARBA00022801"/>
    </source>
</evidence>
<evidence type="ECO:0000313" key="5">
    <source>
        <dbReference type="EMBL" id="RNI32052.1"/>
    </source>
</evidence>
<feature type="chain" id="PRO_5017944766" evidence="3">
    <location>
        <begin position="30"/>
        <end position="321"/>
    </location>
</feature>
<dbReference type="InterPro" id="IPR000917">
    <property type="entry name" value="Sulfatase_N"/>
</dbReference>
<dbReference type="RefSeq" id="WP_123132189.1">
    <property type="nucleotide sequence ID" value="NZ_RJJE01000003.1"/>
</dbReference>
<dbReference type="PANTHER" id="PTHR42693:SF53">
    <property type="entry name" value="ENDO-4-O-SULFATASE"/>
    <property type="match status" value="1"/>
</dbReference>
<dbReference type="Gene3D" id="3.40.720.10">
    <property type="entry name" value="Alkaline Phosphatase, subunit A"/>
    <property type="match status" value="1"/>
</dbReference>
<dbReference type="InterPro" id="IPR050738">
    <property type="entry name" value="Sulfatase"/>
</dbReference>
<evidence type="ECO:0000256" key="3">
    <source>
        <dbReference type="SAM" id="SignalP"/>
    </source>
</evidence>
<dbReference type="GO" id="GO:0004065">
    <property type="term" value="F:arylsulfatase activity"/>
    <property type="evidence" value="ECO:0007669"/>
    <property type="project" value="TreeGrafter"/>
</dbReference>
<dbReference type="PANTHER" id="PTHR42693">
    <property type="entry name" value="ARYLSULFATASE FAMILY MEMBER"/>
    <property type="match status" value="1"/>
</dbReference>
<comment type="similarity">
    <text evidence="1">Belongs to the sulfatase family.</text>
</comment>
<dbReference type="OrthoDB" id="9791578at2"/>
<dbReference type="SUPFAM" id="SSF53649">
    <property type="entry name" value="Alkaline phosphatase-like"/>
    <property type="match status" value="1"/>
</dbReference>
<evidence type="ECO:0000256" key="1">
    <source>
        <dbReference type="ARBA" id="ARBA00008779"/>
    </source>
</evidence>
<evidence type="ECO:0000259" key="4">
    <source>
        <dbReference type="Pfam" id="PF00884"/>
    </source>
</evidence>
<dbReference type="AlphaFoldDB" id="A0A3M9N2L5"/>
<sequence>MPFRLPLNFLCVLLTLALANCQPSSPANAPTVLLQPTRPYTTQNVVLVVIDGVRYSESWGDTTLANIPNMGRVLAPQGVFHPQFYNKGVTLTNPGHVALTTGHYQRLSNNGSEEPDYPSVFHYYRQHTGAPATSAWVITSKDKLEILARTKSKELAANFAPAVDAGINGLGSGYRDDSTTLRVAQQIFRQHKPRLALINLRGPDSEAHAGNWDGYLRAIRETDQMVHTLWQWLQRQPYYQNTTTLLVTNDHGRHLGKRYDEHGDNCEGCRHISLLVLGPDVHKGKLATTPRSQVDVAATIAELLGVPVPKRDGEPMLELFK</sequence>
<keyword evidence="3" id="KW-0732">Signal</keyword>
<evidence type="ECO:0000313" key="6">
    <source>
        <dbReference type="Proteomes" id="UP000271010"/>
    </source>
</evidence>
<accession>A0A3M9N2L5</accession>